<proteinExistence type="inferred from homology"/>
<sequence>MKNVMCALLFAGTLISCQQKQVQSDSAVPAPEAFVRVSGQDLIQPDGSKLFIKGTNLGNWLNPEGYMFGFNKTNSERFINEMFCEAVGPDFVTEFWKLFKDNYITRKDVEFIASTGANTIRLPFHYKLFTDEDYMGLTVNQDGFARVDSVVNWCRDNHLYLILDMHDAPGGQTGDNIDDSYGYPWLFESEASQQLFCDIWRKIADYYKNEPVILGYELINEPIAPYFENMEELNGKLEAVHKLAVKAIREVDNNHIVLIGGSQWNGNFKPFKDSKYDDKLMYTCHRYGGEPTKAAIQEIINFRDSVNLPMYMGEIGHNTDEWQTAFCKTMEENNIGYTFWPYKKLNGSSFLGINAPDDWDLVVAFSEASRGTYKEIRDVRPRQELVKKAMLGFIENSKCENCMPQTGYIRSLGLQVNK</sequence>
<accession>R9HXY8</accession>
<dbReference type="HOGENOM" id="CLU_031875_0_0_10"/>
<dbReference type="PANTHER" id="PTHR31297:SF13">
    <property type="entry name" value="PUTATIVE-RELATED"/>
    <property type="match status" value="1"/>
</dbReference>
<dbReference type="InterPro" id="IPR001547">
    <property type="entry name" value="Glyco_hydro_5"/>
</dbReference>
<evidence type="ECO:0000313" key="6">
    <source>
        <dbReference type="EMBL" id="TGY69101.1"/>
    </source>
</evidence>
<dbReference type="GeneID" id="82153570"/>
<dbReference type="GO" id="GO:0008422">
    <property type="term" value="F:beta-glucosidase activity"/>
    <property type="evidence" value="ECO:0007669"/>
    <property type="project" value="TreeGrafter"/>
</dbReference>
<protein>
    <submittedName>
        <fullName evidence="6">Glycoside hydrolase family 5 protein</fullName>
    </submittedName>
</protein>
<dbReference type="EMBL" id="SRYJ01000032">
    <property type="protein sequence ID" value="TGY69101.1"/>
    <property type="molecule type" value="Genomic_DNA"/>
</dbReference>
<dbReference type="AlphaFoldDB" id="R9HXY8"/>
<dbReference type="PROSITE" id="PS51257">
    <property type="entry name" value="PROKAR_LIPOPROTEIN"/>
    <property type="match status" value="1"/>
</dbReference>
<comment type="caution">
    <text evidence="5">The sequence shown here is derived from an EMBL/GenBank/DDBJ whole genome shotgun (WGS) entry which is preliminary data.</text>
</comment>
<evidence type="ECO:0000313" key="5">
    <source>
        <dbReference type="EMBL" id="EOS08867.1"/>
    </source>
</evidence>
<dbReference type="SUPFAM" id="SSF51445">
    <property type="entry name" value="(Trans)glycosidases"/>
    <property type="match status" value="1"/>
</dbReference>
<dbReference type="PANTHER" id="PTHR31297">
    <property type="entry name" value="GLUCAN ENDO-1,6-BETA-GLUCOSIDASE B"/>
    <property type="match status" value="1"/>
</dbReference>
<dbReference type="OrthoDB" id="9800955at2"/>
<evidence type="ECO:0000313" key="7">
    <source>
        <dbReference type="Proteomes" id="UP000014200"/>
    </source>
</evidence>
<dbReference type="Proteomes" id="UP000310760">
    <property type="component" value="Unassembled WGS sequence"/>
</dbReference>
<keyword evidence="2 3" id="KW-0326">Glycosidase</keyword>
<evidence type="ECO:0000256" key="1">
    <source>
        <dbReference type="ARBA" id="ARBA00022801"/>
    </source>
</evidence>
<dbReference type="STRING" id="1235788.C802_04319"/>
<keyword evidence="7" id="KW-1185">Reference proteome</keyword>
<evidence type="ECO:0000256" key="2">
    <source>
        <dbReference type="ARBA" id="ARBA00023295"/>
    </source>
</evidence>
<evidence type="ECO:0000313" key="8">
    <source>
        <dbReference type="Proteomes" id="UP000310760"/>
    </source>
</evidence>
<dbReference type="Gene3D" id="3.20.20.80">
    <property type="entry name" value="Glycosidases"/>
    <property type="match status" value="1"/>
</dbReference>
<gene>
    <name evidence="5" type="ORF">C802_04319</name>
    <name evidence="6" type="ORF">E5339_14035</name>
</gene>
<name>R9HXY8_9BACT</name>
<comment type="similarity">
    <text evidence="3">Belongs to the glycosyl hydrolase 5 (cellulase A) family.</text>
</comment>
<dbReference type="InterPro" id="IPR017853">
    <property type="entry name" value="GH"/>
</dbReference>
<dbReference type="Pfam" id="PF00150">
    <property type="entry name" value="Cellulase"/>
    <property type="match status" value="1"/>
</dbReference>
<dbReference type="GO" id="GO:0009251">
    <property type="term" value="P:glucan catabolic process"/>
    <property type="evidence" value="ECO:0007669"/>
    <property type="project" value="TreeGrafter"/>
</dbReference>
<dbReference type="InterPro" id="IPR018087">
    <property type="entry name" value="Glyco_hydro_5_CS"/>
</dbReference>
<organism evidence="5 7">
    <name type="scientific">Phocaeicola sartorii</name>
    <dbReference type="NCBI Taxonomy" id="671267"/>
    <lineage>
        <taxon>Bacteria</taxon>
        <taxon>Pseudomonadati</taxon>
        <taxon>Bacteroidota</taxon>
        <taxon>Bacteroidia</taxon>
        <taxon>Bacteroidales</taxon>
        <taxon>Bacteroidaceae</taxon>
        <taxon>Phocaeicola</taxon>
    </lineage>
</organism>
<dbReference type="GO" id="GO:0005576">
    <property type="term" value="C:extracellular region"/>
    <property type="evidence" value="ECO:0007669"/>
    <property type="project" value="TreeGrafter"/>
</dbReference>
<dbReference type="EMBL" id="ASSP01000031">
    <property type="protein sequence ID" value="EOS08867.1"/>
    <property type="molecule type" value="Genomic_DNA"/>
</dbReference>
<keyword evidence="1 3" id="KW-0378">Hydrolase</keyword>
<dbReference type="InterPro" id="IPR050386">
    <property type="entry name" value="Glycosyl_hydrolase_5"/>
</dbReference>
<dbReference type="Proteomes" id="UP000014200">
    <property type="component" value="Unassembled WGS sequence"/>
</dbReference>
<evidence type="ECO:0000256" key="3">
    <source>
        <dbReference type="RuleBase" id="RU361153"/>
    </source>
</evidence>
<evidence type="ECO:0000259" key="4">
    <source>
        <dbReference type="Pfam" id="PF00150"/>
    </source>
</evidence>
<reference evidence="6 8" key="2">
    <citation type="submission" date="2019-04" db="EMBL/GenBank/DDBJ databases">
        <title>Microbes associate with the intestines of laboratory mice.</title>
        <authorList>
            <person name="Navarre W."/>
            <person name="Wong E."/>
            <person name="Huang K."/>
            <person name="Tropini C."/>
            <person name="Ng K."/>
            <person name="Yu B."/>
        </authorList>
    </citation>
    <scope>NUCLEOTIDE SEQUENCE [LARGE SCALE GENOMIC DNA]</scope>
    <source>
        <strain evidence="6 8">NM22_B1</strain>
    </source>
</reference>
<dbReference type="GO" id="GO:0009986">
    <property type="term" value="C:cell surface"/>
    <property type="evidence" value="ECO:0007669"/>
    <property type="project" value="TreeGrafter"/>
</dbReference>
<dbReference type="PATRIC" id="fig|1235788.3.peg.4430"/>
<dbReference type="RefSeq" id="WP_016278496.1">
    <property type="nucleotide sequence ID" value="NZ_CANPVL010000031.1"/>
</dbReference>
<reference evidence="5 7" key="1">
    <citation type="submission" date="2013-04" db="EMBL/GenBank/DDBJ databases">
        <title>The Genome Sequence of Bacteroides massiliensis dnLKV3.</title>
        <authorList>
            <consortium name="The Broad Institute Genomics Platform"/>
            <consortium name="The Broad Institute Genome Sequencing Center for Infectious Disease"/>
            <person name="Earl A."/>
            <person name="Xavier R."/>
            <person name="Kuhn K."/>
            <person name="Stappenbeck T."/>
            <person name="Walker B."/>
            <person name="Young S."/>
            <person name="Zeng Q."/>
            <person name="Gargeya S."/>
            <person name="Fitzgerald M."/>
            <person name="Haas B."/>
            <person name="Abouelleil A."/>
            <person name="Allen A.W."/>
            <person name="Alvarado L."/>
            <person name="Arachchi H.M."/>
            <person name="Berlin A.M."/>
            <person name="Chapman S.B."/>
            <person name="Gainer-Dewar J."/>
            <person name="Goldberg J."/>
            <person name="Griggs A."/>
            <person name="Gujja S."/>
            <person name="Hansen M."/>
            <person name="Howarth C."/>
            <person name="Imamovic A."/>
            <person name="Ireland A."/>
            <person name="Larimer J."/>
            <person name="McCowan C."/>
            <person name="Murphy C."/>
            <person name="Pearson M."/>
            <person name="Poon T.W."/>
            <person name="Priest M."/>
            <person name="Roberts A."/>
            <person name="Saif S."/>
            <person name="Shea T."/>
            <person name="Sisk P."/>
            <person name="Sykes S."/>
            <person name="Wortman J."/>
            <person name="Nusbaum C."/>
            <person name="Birren B."/>
        </authorList>
    </citation>
    <scope>NUCLEOTIDE SEQUENCE [LARGE SCALE GENOMIC DNA]</scope>
    <source>
        <strain evidence="7">dnLKV3</strain>
        <strain evidence="5">DnLKV3</strain>
    </source>
</reference>
<dbReference type="PROSITE" id="PS00659">
    <property type="entry name" value="GLYCOSYL_HYDROL_F5"/>
    <property type="match status" value="1"/>
</dbReference>
<feature type="domain" description="Glycoside hydrolase family 5" evidence="4">
    <location>
        <begin position="102"/>
        <end position="342"/>
    </location>
</feature>